<gene>
    <name evidence="8" type="ORF">BJY01DRAFT_132544</name>
</gene>
<evidence type="ECO:0000259" key="7">
    <source>
        <dbReference type="PROSITE" id="PS50048"/>
    </source>
</evidence>
<feature type="region of interest" description="Disordered" evidence="6">
    <location>
        <begin position="1"/>
        <end position="35"/>
    </location>
</feature>
<evidence type="ECO:0000256" key="6">
    <source>
        <dbReference type="SAM" id="MobiDB-lite"/>
    </source>
</evidence>
<evidence type="ECO:0000313" key="9">
    <source>
        <dbReference type="Proteomes" id="UP001610446"/>
    </source>
</evidence>
<name>A0ABR4KDH0_9EURO</name>
<dbReference type="SUPFAM" id="SSF57701">
    <property type="entry name" value="Zn2/Cys6 DNA-binding domain"/>
    <property type="match status" value="1"/>
</dbReference>
<dbReference type="InterPro" id="IPR021858">
    <property type="entry name" value="Fun_TF"/>
</dbReference>
<evidence type="ECO:0000256" key="3">
    <source>
        <dbReference type="ARBA" id="ARBA00023125"/>
    </source>
</evidence>
<proteinExistence type="predicted"/>
<dbReference type="PANTHER" id="PTHR37534:SF12">
    <property type="entry name" value="ZN(2)-C6 FUNGAL-TYPE DOMAIN-CONTAINING PROTEIN"/>
    <property type="match status" value="1"/>
</dbReference>
<keyword evidence="2" id="KW-0805">Transcription regulation</keyword>
<sequence length="698" mass="77736">MSSAGPSTLSRPQRPLRTWEEPSTATRDPSRGVTKTYKRSRNGCYTCRLRRKKCDETHPSCLSCSSLGVSCEYRKPSWWISTQARTLQKEKIKQKVRETKVTQKELALQEYIRHVVPSSKAREAPAIEPPAPEPHSEPATATFDMPMSYLPTPTSAPLLSHNPYEFSAGVGGSAFVPDPSTIQDPSAFMFNMADPLIPTPTSLSSTSSGAVTTITDSATPALRSGEWYQGFADPPPRVQNTLGLRSSEFLSRPWSVYLEATMSANDRERSLLYHFVDNVLQLVFPILDVHKQQRSHVREILRSLDSNKSYYHCCLSVSAIHLKTVKKQRGRGVATDIMQHRYAAIGELCKAMYADNGHDTILDTTLAMIFFRCFVGSSEADGPKDVPWNEHYTSAIDLLNRLNLAEANTLTIPPFSVSLSAWIDILGATMLGQSPQFANTYRVKHVNEISSGLQELMGCEDRIMYLISEIACLEGMKREGIIDDYTLCRHAAILTGQIDDAEKSIPEPALENPMSTNGIVQADKLTKNTTAVFRVAARLYLYSIMPGFRHDDQSTMDMVQRIAELLQYIPSGPFGFDRALVWPMLIAGAFSTQHCDFRIILEQRIEGMGVCSEFGSFGRMYTVLQELWKLCDEDDDLPAAIYSDSALIASSSSSTAGLGFGHMAMPSPAIGTIGRRIKKQPLHWRDLMIARGWNYLLL</sequence>
<dbReference type="PROSITE" id="PS00463">
    <property type="entry name" value="ZN2_CY6_FUNGAL_1"/>
    <property type="match status" value="1"/>
</dbReference>
<evidence type="ECO:0000256" key="1">
    <source>
        <dbReference type="ARBA" id="ARBA00004123"/>
    </source>
</evidence>
<organism evidence="8 9">
    <name type="scientific">Aspergillus pseudoustus</name>
    <dbReference type="NCBI Taxonomy" id="1810923"/>
    <lineage>
        <taxon>Eukaryota</taxon>
        <taxon>Fungi</taxon>
        <taxon>Dikarya</taxon>
        <taxon>Ascomycota</taxon>
        <taxon>Pezizomycotina</taxon>
        <taxon>Eurotiomycetes</taxon>
        <taxon>Eurotiomycetidae</taxon>
        <taxon>Eurotiales</taxon>
        <taxon>Aspergillaceae</taxon>
        <taxon>Aspergillus</taxon>
        <taxon>Aspergillus subgen. Nidulantes</taxon>
    </lineage>
</organism>
<dbReference type="EMBL" id="JBFXLU010000037">
    <property type="protein sequence ID" value="KAL2850324.1"/>
    <property type="molecule type" value="Genomic_DNA"/>
</dbReference>
<feature type="region of interest" description="Disordered" evidence="6">
    <location>
        <begin position="119"/>
        <end position="138"/>
    </location>
</feature>
<dbReference type="CDD" id="cd00067">
    <property type="entry name" value="GAL4"/>
    <property type="match status" value="1"/>
</dbReference>
<dbReference type="InterPro" id="IPR001138">
    <property type="entry name" value="Zn2Cys6_DnaBD"/>
</dbReference>
<evidence type="ECO:0000256" key="2">
    <source>
        <dbReference type="ARBA" id="ARBA00023015"/>
    </source>
</evidence>
<keyword evidence="4" id="KW-0804">Transcription</keyword>
<dbReference type="InterPro" id="IPR036864">
    <property type="entry name" value="Zn2-C6_fun-type_DNA-bd_sf"/>
</dbReference>
<dbReference type="Gene3D" id="4.10.240.10">
    <property type="entry name" value="Zn(2)-C6 fungal-type DNA-binding domain"/>
    <property type="match status" value="1"/>
</dbReference>
<evidence type="ECO:0000256" key="5">
    <source>
        <dbReference type="ARBA" id="ARBA00023242"/>
    </source>
</evidence>
<evidence type="ECO:0000313" key="8">
    <source>
        <dbReference type="EMBL" id="KAL2850324.1"/>
    </source>
</evidence>
<accession>A0ABR4KDH0</accession>
<dbReference type="Pfam" id="PF00172">
    <property type="entry name" value="Zn_clus"/>
    <property type="match status" value="1"/>
</dbReference>
<dbReference type="PANTHER" id="PTHR37534">
    <property type="entry name" value="TRANSCRIPTIONAL ACTIVATOR PROTEIN UGA3"/>
    <property type="match status" value="1"/>
</dbReference>
<keyword evidence="5" id="KW-0539">Nucleus</keyword>
<dbReference type="PROSITE" id="PS50048">
    <property type="entry name" value="ZN2_CY6_FUNGAL_2"/>
    <property type="match status" value="1"/>
</dbReference>
<dbReference type="Proteomes" id="UP001610446">
    <property type="component" value="Unassembled WGS sequence"/>
</dbReference>
<comment type="subcellular location">
    <subcellularLocation>
        <location evidence="1">Nucleus</location>
    </subcellularLocation>
</comment>
<reference evidence="8 9" key="1">
    <citation type="submission" date="2024-07" db="EMBL/GenBank/DDBJ databases">
        <title>Section-level genome sequencing and comparative genomics of Aspergillus sections Usti and Cavernicolus.</title>
        <authorList>
            <consortium name="Lawrence Berkeley National Laboratory"/>
            <person name="Nybo J.L."/>
            <person name="Vesth T.C."/>
            <person name="Theobald S."/>
            <person name="Frisvad J.C."/>
            <person name="Larsen T.O."/>
            <person name="Kjaerboelling I."/>
            <person name="Rothschild-Mancinelli K."/>
            <person name="Lyhne E.K."/>
            <person name="Kogle M.E."/>
            <person name="Barry K."/>
            <person name="Clum A."/>
            <person name="Na H."/>
            <person name="Ledsgaard L."/>
            <person name="Lin J."/>
            <person name="Lipzen A."/>
            <person name="Kuo A."/>
            <person name="Riley R."/>
            <person name="Mondo S."/>
            <person name="Labutti K."/>
            <person name="Haridas S."/>
            <person name="Pangalinan J."/>
            <person name="Salamov A.A."/>
            <person name="Simmons B.A."/>
            <person name="Magnuson J.K."/>
            <person name="Chen J."/>
            <person name="Drula E."/>
            <person name="Henrissat B."/>
            <person name="Wiebenga A."/>
            <person name="Lubbers R.J."/>
            <person name="Gomes A.C."/>
            <person name="Makela M.R."/>
            <person name="Stajich J."/>
            <person name="Grigoriev I.V."/>
            <person name="Mortensen U.H."/>
            <person name="De Vries R.P."/>
            <person name="Baker S.E."/>
            <person name="Andersen M.R."/>
        </authorList>
    </citation>
    <scope>NUCLEOTIDE SEQUENCE [LARGE SCALE GENOMIC DNA]</scope>
    <source>
        <strain evidence="8 9">CBS 123904</strain>
    </source>
</reference>
<keyword evidence="9" id="KW-1185">Reference proteome</keyword>
<feature type="domain" description="Zn(2)-C6 fungal-type" evidence="7">
    <location>
        <begin position="43"/>
        <end position="73"/>
    </location>
</feature>
<protein>
    <submittedName>
        <fullName evidence="8">Fungal-specific transcription factor domain-containing protein</fullName>
    </submittedName>
</protein>
<feature type="compositionally biased region" description="Polar residues" evidence="6">
    <location>
        <begin position="1"/>
        <end position="11"/>
    </location>
</feature>
<dbReference type="SMART" id="SM00066">
    <property type="entry name" value="GAL4"/>
    <property type="match status" value="1"/>
</dbReference>
<evidence type="ECO:0000256" key="4">
    <source>
        <dbReference type="ARBA" id="ARBA00023163"/>
    </source>
</evidence>
<keyword evidence="3" id="KW-0238">DNA-binding</keyword>
<comment type="caution">
    <text evidence="8">The sequence shown here is derived from an EMBL/GenBank/DDBJ whole genome shotgun (WGS) entry which is preliminary data.</text>
</comment>
<dbReference type="Pfam" id="PF11951">
    <property type="entry name" value="Fungal_trans_2"/>
    <property type="match status" value="1"/>
</dbReference>